<dbReference type="PANTHER" id="PTHR43767:SF1">
    <property type="entry name" value="NONRIBOSOMAL PEPTIDE SYNTHASE PES1 (EUROFUNG)-RELATED"/>
    <property type="match status" value="1"/>
</dbReference>
<sequence>MSSWFNARPWLQTWGDIAPIPHTLETSTPLRDLAATVTARGEETALSYYGYEPTWTDFDRDSTAFAAYLAEQGIGSGDRVGIYDQNTPAFMIATYGIWKAGGVVVPLNPMYRGELEHVFADADIQALVVSKAAYLDRVKPYAESIPTVVLADDRGYQVTGPESIFGMFDDLPGTPGVNGDPDAGDDLGGPDFQAVVEKHLDTGFIPADPAPEDEAIVVYTSGTSGRSKGASGSHASVSSNSRYNVRNPLFEPGDGYLTLAPIFHITGFICLFIAGVSGGARLIPNYRFEPTSFLDLLVNERPTYMAGPATVFTAMLAHPAVTPDHFASFKRVMSGGAPLPEGLVRKFEERFGVAIGQGYGLTETVGQAAAVPAGLQAPVDPDSGNLSCGLPQPDTMIRILDDFGNPVGPGEVGEVAISGPEVVSEYINNPAATDENLPGGELRTGDVGYMNEHGWLFIVDRKKDMINASGYKVWPREVEDVLYTHPAVQEAAVVGIPDEYRGEDVAAFVTLQPGAEATAEEIIAYCRERLASFKAPHQVTFIDELPKTSSGKILRRTIRAEAAEAAERARSARQSSGMTADDSVGT</sequence>
<dbReference type="InterPro" id="IPR042099">
    <property type="entry name" value="ANL_N_sf"/>
</dbReference>
<dbReference type="Gene3D" id="3.40.50.12780">
    <property type="entry name" value="N-terminal domain of ligase-like"/>
    <property type="match status" value="1"/>
</dbReference>
<dbReference type="Pfam" id="PF00501">
    <property type="entry name" value="AMP-binding"/>
    <property type="match status" value="1"/>
</dbReference>
<organism evidence="5 6">
    <name type="scientific">Brevibacterium casei</name>
    <dbReference type="NCBI Taxonomy" id="33889"/>
    <lineage>
        <taxon>Bacteria</taxon>
        <taxon>Bacillati</taxon>
        <taxon>Actinomycetota</taxon>
        <taxon>Actinomycetes</taxon>
        <taxon>Micrococcales</taxon>
        <taxon>Brevibacteriaceae</taxon>
        <taxon>Brevibacterium</taxon>
    </lineage>
</organism>
<dbReference type="InterPro" id="IPR050237">
    <property type="entry name" value="ATP-dep_AMP-bd_enzyme"/>
</dbReference>
<dbReference type="InterPro" id="IPR020845">
    <property type="entry name" value="AMP-binding_CS"/>
</dbReference>
<dbReference type="EMBL" id="CAACXN010000005">
    <property type="protein sequence ID" value="VEW10408.1"/>
    <property type="molecule type" value="Genomic_DNA"/>
</dbReference>
<dbReference type="SUPFAM" id="SSF56801">
    <property type="entry name" value="Acetyl-CoA synthetase-like"/>
    <property type="match status" value="1"/>
</dbReference>
<evidence type="ECO:0000313" key="5">
    <source>
        <dbReference type="EMBL" id="VEW10408.1"/>
    </source>
</evidence>
<gene>
    <name evidence="5" type="primary">fadD_1</name>
    <name evidence="5" type="ORF">NCTC12391_00203</name>
</gene>
<dbReference type="Pfam" id="PF13193">
    <property type="entry name" value="AMP-binding_C"/>
    <property type="match status" value="1"/>
</dbReference>
<dbReference type="Gene3D" id="3.30.300.30">
    <property type="match status" value="1"/>
</dbReference>
<protein>
    <submittedName>
        <fullName evidence="5">Long-chain-fatty-acid--CoA ligase</fullName>
        <ecNumber evidence="5">6.2.1.3</ecNumber>
    </submittedName>
</protein>
<accession>A0A449CYQ6</accession>
<evidence type="ECO:0000313" key="6">
    <source>
        <dbReference type="Proteomes" id="UP000386281"/>
    </source>
</evidence>
<dbReference type="FunFam" id="3.30.300.30:FF:000008">
    <property type="entry name" value="2,3-dihydroxybenzoate-AMP ligase"/>
    <property type="match status" value="1"/>
</dbReference>
<proteinExistence type="inferred from homology"/>
<dbReference type="PROSITE" id="PS00455">
    <property type="entry name" value="AMP_BINDING"/>
    <property type="match status" value="1"/>
</dbReference>
<dbReference type="PANTHER" id="PTHR43767">
    <property type="entry name" value="LONG-CHAIN-FATTY-ACID--COA LIGASE"/>
    <property type="match status" value="1"/>
</dbReference>
<name>A0A449CYQ6_9MICO</name>
<evidence type="ECO:0000259" key="3">
    <source>
        <dbReference type="Pfam" id="PF00501"/>
    </source>
</evidence>
<keyword evidence="2 5" id="KW-0436">Ligase</keyword>
<dbReference type="GO" id="GO:0004467">
    <property type="term" value="F:long-chain fatty acid-CoA ligase activity"/>
    <property type="evidence" value="ECO:0007669"/>
    <property type="project" value="UniProtKB-EC"/>
</dbReference>
<comment type="similarity">
    <text evidence="1">Belongs to the ATP-dependent AMP-binding enzyme family.</text>
</comment>
<dbReference type="InterPro" id="IPR045851">
    <property type="entry name" value="AMP-bd_C_sf"/>
</dbReference>
<dbReference type="EC" id="6.2.1.3" evidence="5"/>
<feature type="domain" description="AMP-binding enzyme C-terminal" evidence="4">
    <location>
        <begin position="477"/>
        <end position="552"/>
    </location>
</feature>
<dbReference type="InterPro" id="IPR000873">
    <property type="entry name" value="AMP-dep_synth/lig_dom"/>
</dbReference>
<evidence type="ECO:0000256" key="2">
    <source>
        <dbReference type="ARBA" id="ARBA00022598"/>
    </source>
</evidence>
<dbReference type="AlphaFoldDB" id="A0A449CYQ6"/>
<dbReference type="InterPro" id="IPR025110">
    <property type="entry name" value="AMP-bd_C"/>
</dbReference>
<dbReference type="Proteomes" id="UP000386281">
    <property type="component" value="Unassembled WGS sequence"/>
</dbReference>
<evidence type="ECO:0000259" key="4">
    <source>
        <dbReference type="Pfam" id="PF13193"/>
    </source>
</evidence>
<feature type="domain" description="AMP-dependent synthetase/ligase" evidence="3">
    <location>
        <begin position="36"/>
        <end position="426"/>
    </location>
</feature>
<reference evidence="5 6" key="1">
    <citation type="submission" date="2019-02" db="EMBL/GenBank/DDBJ databases">
        <authorList>
            <consortium name="Pathogen Informatics"/>
        </authorList>
    </citation>
    <scope>NUCLEOTIDE SEQUENCE [LARGE SCALE GENOMIC DNA]</scope>
    <source>
        <strain evidence="5 6">3012STDY7078520</strain>
    </source>
</reference>
<dbReference type="RefSeq" id="WP_009374715.1">
    <property type="nucleotide sequence ID" value="NZ_CAACXN010000005.1"/>
</dbReference>
<evidence type="ECO:0000256" key="1">
    <source>
        <dbReference type="ARBA" id="ARBA00006432"/>
    </source>
</evidence>